<comment type="caution">
    <text evidence="1">The sequence shown here is derived from an EMBL/GenBank/DDBJ whole genome shotgun (WGS) entry which is preliminary data.</text>
</comment>
<dbReference type="AlphaFoldDB" id="A0A1J8RGQ5"/>
<sequence>MSLARVFYDPFTEFDRLFDDAFNARFRRPSTTTEGSAIAQRHDRAFPKMDLHENPETKIVTATMELP</sequence>
<protein>
    <submittedName>
        <fullName evidence="1">Uncharacterized protein</fullName>
    </submittedName>
</protein>
<organism evidence="1 2">
    <name type="scientific">Rhizopogon vesiculosus</name>
    <dbReference type="NCBI Taxonomy" id="180088"/>
    <lineage>
        <taxon>Eukaryota</taxon>
        <taxon>Fungi</taxon>
        <taxon>Dikarya</taxon>
        <taxon>Basidiomycota</taxon>
        <taxon>Agaricomycotina</taxon>
        <taxon>Agaricomycetes</taxon>
        <taxon>Agaricomycetidae</taxon>
        <taxon>Boletales</taxon>
        <taxon>Suillineae</taxon>
        <taxon>Rhizopogonaceae</taxon>
        <taxon>Rhizopogon</taxon>
    </lineage>
</organism>
<gene>
    <name evidence="1" type="ORF">AZE42_13991</name>
</gene>
<name>A0A1J8RGQ5_9AGAM</name>
<accession>A0A1J8RGQ5</accession>
<keyword evidence="2" id="KW-1185">Reference proteome</keyword>
<evidence type="ECO:0000313" key="1">
    <source>
        <dbReference type="EMBL" id="OJA20986.1"/>
    </source>
</evidence>
<reference evidence="1 2" key="1">
    <citation type="submission" date="2016-03" db="EMBL/GenBank/DDBJ databases">
        <title>Comparative genomics of the ectomycorrhizal sister species Rhizopogon vinicolor and Rhizopogon vesiculosus (Basidiomycota: Boletales) reveals a divergence of the mating type B locus.</title>
        <authorList>
            <person name="Mujic A.B."/>
            <person name="Kuo A."/>
            <person name="Tritt A."/>
            <person name="Lipzen A."/>
            <person name="Chen C."/>
            <person name="Johnson J."/>
            <person name="Sharma A."/>
            <person name="Barry K."/>
            <person name="Grigoriev I.V."/>
            <person name="Spatafora J.W."/>
        </authorList>
    </citation>
    <scope>NUCLEOTIDE SEQUENCE [LARGE SCALE GENOMIC DNA]</scope>
    <source>
        <strain evidence="1 2">AM-OR11-056</strain>
    </source>
</reference>
<feature type="non-terminal residue" evidence="1">
    <location>
        <position position="67"/>
    </location>
</feature>
<dbReference type="OrthoDB" id="2699421at2759"/>
<evidence type="ECO:0000313" key="2">
    <source>
        <dbReference type="Proteomes" id="UP000183567"/>
    </source>
</evidence>
<proteinExistence type="predicted"/>
<dbReference type="Proteomes" id="UP000183567">
    <property type="component" value="Unassembled WGS sequence"/>
</dbReference>
<dbReference type="EMBL" id="LVVM01000318">
    <property type="protein sequence ID" value="OJA20986.1"/>
    <property type="molecule type" value="Genomic_DNA"/>
</dbReference>
<dbReference type="STRING" id="180088.A0A1J8RGQ5"/>